<name>A0A0R2FXJ6_9LACO</name>
<dbReference type="EMBL" id="JQAR01000005">
    <property type="protein sequence ID" value="KRN31093.1"/>
    <property type="molecule type" value="Genomic_DNA"/>
</dbReference>
<dbReference type="AlphaFoldDB" id="A0A0R2FXJ6"/>
<dbReference type="PATRIC" id="fig|1618.3.peg.1935"/>
<proteinExistence type="predicted"/>
<dbReference type="RefSeq" id="WP_056990837.1">
    <property type="nucleotide sequence ID" value="NZ_JQAR01000005.1"/>
</dbReference>
<evidence type="ECO:0000313" key="2">
    <source>
        <dbReference type="Proteomes" id="UP000051727"/>
    </source>
</evidence>
<comment type="caution">
    <text evidence="1">The sequence shown here is derived from an EMBL/GenBank/DDBJ whole genome shotgun (WGS) entry which is preliminary data.</text>
</comment>
<accession>A0A0R2FXJ6</accession>
<protein>
    <submittedName>
        <fullName evidence="1">Putative phage-related protein</fullName>
    </submittedName>
</protein>
<reference evidence="1 2" key="1">
    <citation type="journal article" date="2015" name="Genome Announc.">
        <title>Expanding the biotechnology potential of lactobacilli through comparative genomics of 213 strains and associated genera.</title>
        <authorList>
            <person name="Sun Z."/>
            <person name="Harris H.M."/>
            <person name="McCann A."/>
            <person name="Guo C."/>
            <person name="Argimon S."/>
            <person name="Zhang W."/>
            <person name="Yang X."/>
            <person name="Jeffery I.B."/>
            <person name="Cooney J.C."/>
            <person name="Kagawa T.F."/>
            <person name="Liu W."/>
            <person name="Song Y."/>
            <person name="Salvetti E."/>
            <person name="Wrobel A."/>
            <person name="Rasinkangas P."/>
            <person name="Parkhill J."/>
            <person name="Rea M.C."/>
            <person name="O'Sullivan O."/>
            <person name="Ritari J."/>
            <person name="Douillard F.P."/>
            <person name="Paul Ross R."/>
            <person name="Yang R."/>
            <person name="Briner A.E."/>
            <person name="Felis G.E."/>
            <person name="de Vos W.M."/>
            <person name="Barrangou R."/>
            <person name="Klaenhammer T.R."/>
            <person name="Caufield P.W."/>
            <person name="Cui Y."/>
            <person name="Zhang H."/>
            <person name="O'Toole P.W."/>
        </authorList>
    </citation>
    <scope>NUCLEOTIDE SEQUENCE [LARGE SCALE GENOMIC DNA]</scope>
    <source>
        <strain evidence="1 2">ATCC 27304</strain>
    </source>
</reference>
<dbReference type="Gene3D" id="2.40.30.200">
    <property type="match status" value="1"/>
</dbReference>
<evidence type="ECO:0000313" key="1">
    <source>
        <dbReference type="EMBL" id="KRN31093.1"/>
    </source>
</evidence>
<dbReference type="OrthoDB" id="1907105at2"/>
<sequence>MDERFINFDSKSSLDDFNCVINEANVGLPEKSKTRIQIPNTSLYYDYAKIFGDVYSERTLEYTFLICDINALDTVELEHRKGMIANWLIPGSQHLLQDSAIPGYYFKAEVQSAPEYTDNIDYAFFKVSFTCYPFRIRNFEEGEDIWDTFDFDNDVAQDTSFNVSGSQQILLINTGATVLSPEIDVTGSVTVAMNNETKSFSTGSYTDTGLVLERCENVVTLNGNGTVKFHFTKEVI</sequence>
<organism evidence="1 2">
    <name type="scientific">Liquorilactobacillus mali</name>
    <dbReference type="NCBI Taxonomy" id="1618"/>
    <lineage>
        <taxon>Bacteria</taxon>
        <taxon>Bacillati</taxon>
        <taxon>Bacillota</taxon>
        <taxon>Bacilli</taxon>
        <taxon>Lactobacillales</taxon>
        <taxon>Lactobacillaceae</taxon>
        <taxon>Liquorilactobacillus</taxon>
    </lineage>
</organism>
<dbReference type="Proteomes" id="UP000051727">
    <property type="component" value="Unassembled WGS sequence"/>
</dbReference>
<dbReference type="STRING" id="1618.IV36_GL001897"/>
<gene>
    <name evidence="1" type="ORF">IV36_GL001897</name>
</gene>